<organism evidence="4 5">
    <name type="scientific">Candidatus Scalindua japonica</name>
    <dbReference type="NCBI Taxonomy" id="1284222"/>
    <lineage>
        <taxon>Bacteria</taxon>
        <taxon>Pseudomonadati</taxon>
        <taxon>Planctomycetota</taxon>
        <taxon>Candidatus Brocadiia</taxon>
        <taxon>Candidatus Brocadiales</taxon>
        <taxon>Candidatus Scalinduaceae</taxon>
        <taxon>Candidatus Scalindua</taxon>
    </lineage>
</organism>
<keyword evidence="2" id="KW-0812">Transmembrane</keyword>
<reference evidence="5" key="1">
    <citation type="journal article" date="2017" name="Environ. Microbiol. Rep.">
        <title>Genetic Diversity of Marine Anaerobic Ammonium-Oxidizing Bacteria as Revealed by Genomic and Proteomic Analyses of 'Candidatus Scalindua japonica'.</title>
        <authorList>
            <person name="Oshiki M."/>
            <person name="Mizuto K."/>
            <person name="Kimura Z."/>
            <person name="Kindaichi T."/>
            <person name="Satoh H."/>
            <person name="Okabe S."/>
        </authorList>
    </citation>
    <scope>NUCLEOTIDE SEQUENCE [LARGE SCALE GENOMIC DNA]</scope>
    <source>
        <strain evidence="5">husup-a2</strain>
    </source>
</reference>
<dbReference type="Gene3D" id="3.90.1300.10">
    <property type="entry name" value="Amidase signature (AS) domain"/>
    <property type="match status" value="1"/>
</dbReference>
<evidence type="ECO:0000256" key="2">
    <source>
        <dbReference type="SAM" id="Phobius"/>
    </source>
</evidence>
<dbReference type="RefSeq" id="WP_096895587.1">
    <property type="nucleotide sequence ID" value="NZ_BAOS01000028.1"/>
</dbReference>
<protein>
    <submittedName>
        <fullName evidence="4">Asp-tRNAAsn/Glu-tRNAGln amidotransferase A subunit and related amidases</fullName>
    </submittedName>
</protein>
<dbReference type="PROSITE" id="PS00571">
    <property type="entry name" value="AMIDASES"/>
    <property type="match status" value="1"/>
</dbReference>
<feature type="domain" description="Amidase" evidence="3">
    <location>
        <begin position="206"/>
        <end position="578"/>
    </location>
</feature>
<keyword evidence="2" id="KW-0472">Membrane</keyword>
<dbReference type="InterPro" id="IPR023631">
    <property type="entry name" value="Amidase_dom"/>
</dbReference>
<dbReference type="InterPro" id="IPR036928">
    <property type="entry name" value="AS_sf"/>
</dbReference>
<evidence type="ECO:0000259" key="3">
    <source>
        <dbReference type="Pfam" id="PF01425"/>
    </source>
</evidence>
<evidence type="ECO:0000256" key="1">
    <source>
        <dbReference type="ARBA" id="ARBA00009199"/>
    </source>
</evidence>
<keyword evidence="5" id="KW-1185">Reference proteome</keyword>
<dbReference type="GO" id="GO:0016740">
    <property type="term" value="F:transferase activity"/>
    <property type="evidence" value="ECO:0007669"/>
    <property type="project" value="UniProtKB-KW"/>
</dbReference>
<dbReference type="SUPFAM" id="SSF75304">
    <property type="entry name" value="Amidase signature (AS) enzymes"/>
    <property type="match status" value="1"/>
</dbReference>
<keyword evidence="2" id="KW-1133">Transmembrane helix</keyword>
<name>A0A286U250_9BACT</name>
<accession>A0A286U250</accession>
<sequence>MEKYLSLQKIKSNTFIIGLLAFLILFTIGIHKLKPKVNSDKTTINIKLLNSFFFNTAYASHSAGEDLVNTDKKALTFKDRQEQAGRELLAELVKNEEITKERLFEGNLFEKYRNCDGLTLGELVKQGAAPSKLLKIAIMVSDHVKGFNAIVRPHYRVQPPSNIETVGFIEDNTHQHEYDHSLLGPFGRSLPRITLKTNETVKTSETAMTMEEKALKTAHDMESNTRRQNETPSSEVSFKGVPFLLKDLGVEMRGTPLAMGSRAFKDYVSEKDSEIVKRFKKAGLVIFGKTSTPEFGIMGVTEPKVWGVTTNPWNTGYSPGGSSGGSAVAVAAGIVPVAHASDGGGSIRIPASCTGLFGLKLSRDRTPNGSFVTVQHVISRSVRDSAAMLDLLQGYGGDFHTPTENPIDPPKHPYLEDVYDGKDAIYNKTKNKDYKIAYSIFDTNPLTGEETPKDYLDAVNNVVTLLKELGYKVEEVEPPINFNELVEPAFKGLCAKTFEHISKITRKQDLELYTRFLAKLGESVSMNREGIPQPDPLFTNIIQKVQKFYNENEIDFYMMPTLGRMPFTIGETALSPDMESMIDGVVNNRQDQIVKALRKIKKQDSGFLEKLDKRIIGGSPPWNKFVLDNNLMLPEVKRVMSASPWAGLANLTGYPAMSIPLHWAENGLPVGIQFMAAYGKENLLFRLAGQLEEVFPWFDQVPNVSRYTMFLDK</sequence>
<dbReference type="InterPro" id="IPR020556">
    <property type="entry name" value="Amidase_CS"/>
</dbReference>
<gene>
    <name evidence="4" type="ORF">SCALIN_C28_0425</name>
</gene>
<comment type="caution">
    <text evidence="4">The sequence shown here is derived from an EMBL/GenBank/DDBJ whole genome shotgun (WGS) entry which is preliminary data.</text>
</comment>
<comment type="similarity">
    <text evidence="1">Belongs to the amidase family.</text>
</comment>
<dbReference type="PANTHER" id="PTHR11895">
    <property type="entry name" value="TRANSAMIDASE"/>
    <property type="match status" value="1"/>
</dbReference>
<evidence type="ECO:0000313" key="4">
    <source>
        <dbReference type="EMBL" id="GAX62219.1"/>
    </source>
</evidence>
<evidence type="ECO:0000313" key="5">
    <source>
        <dbReference type="Proteomes" id="UP000218542"/>
    </source>
</evidence>
<dbReference type="AlphaFoldDB" id="A0A286U250"/>
<feature type="transmembrane region" description="Helical" evidence="2">
    <location>
        <begin position="12"/>
        <end position="31"/>
    </location>
</feature>
<dbReference type="OrthoDB" id="9811471at2"/>
<proteinExistence type="inferred from homology"/>
<dbReference type="Pfam" id="PF01425">
    <property type="entry name" value="Amidase"/>
    <property type="match status" value="2"/>
</dbReference>
<keyword evidence="4" id="KW-0808">Transferase</keyword>
<dbReference type="Proteomes" id="UP000218542">
    <property type="component" value="Unassembled WGS sequence"/>
</dbReference>
<feature type="domain" description="Amidase" evidence="3">
    <location>
        <begin position="638"/>
        <end position="684"/>
    </location>
</feature>
<dbReference type="EMBL" id="BAOS01000028">
    <property type="protein sequence ID" value="GAX62219.1"/>
    <property type="molecule type" value="Genomic_DNA"/>
</dbReference>
<dbReference type="InterPro" id="IPR000120">
    <property type="entry name" value="Amidase"/>
</dbReference>
<dbReference type="PANTHER" id="PTHR11895:SF7">
    <property type="entry name" value="GLUTAMYL-TRNA(GLN) AMIDOTRANSFERASE SUBUNIT A, MITOCHONDRIAL"/>
    <property type="match status" value="1"/>
</dbReference>